<feature type="compositionally biased region" description="Basic and acidic residues" evidence="1">
    <location>
        <begin position="19"/>
        <end position="35"/>
    </location>
</feature>
<evidence type="ECO:0000313" key="3">
    <source>
        <dbReference type="Proteomes" id="UP000838756"/>
    </source>
</evidence>
<dbReference type="AlphaFoldDB" id="A0A8S4SN98"/>
<dbReference type="Proteomes" id="UP000838756">
    <property type="component" value="Unassembled WGS sequence"/>
</dbReference>
<keyword evidence="3" id="KW-1185">Reference proteome</keyword>
<proteinExistence type="predicted"/>
<feature type="compositionally biased region" description="Basic residues" evidence="1">
    <location>
        <begin position="61"/>
        <end position="89"/>
    </location>
</feature>
<gene>
    <name evidence="2" type="primary">jg1878</name>
    <name evidence="2" type="ORF">PAEG_LOCUS26619</name>
</gene>
<evidence type="ECO:0000256" key="1">
    <source>
        <dbReference type="SAM" id="MobiDB-lite"/>
    </source>
</evidence>
<evidence type="ECO:0000313" key="2">
    <source>
        <dbReference type="EMBL" id="CAH2268228.1"/>
    </source>
</evidence>
<name>A0A8S4SN98_9NEOP</name>
<sequence>MATNEPQEEIYGPKIPENLQKRLESEAIPEKDDFRPIFTKRGKLEEDSSSSSDSWVEVKAKSKKEKKKKSKKHKSKHKKAKSKHKKKTH</sequence>
<accession>A0A8S4SN98</accession>
<dbReference type="EMBL" id="CAKXAJ010026421">
    <property type="protein sequence ID" value="CAH2268228.1"/>
    <property type="molecule type" value="Genomic_DNA"/>
</dbReference>
<organism evidence="2 3">
    <name type="scientific">Pararge aegeria aegeria</name>
    <dbReference type="NCBI Taxonomy" id="348720"/>
    <lineage>
        <taxon>Eukaryota</taxon>
        <taxon>Metazoa</taxon>
        <taxon>Ecdysozoa</taxon>
        <taxon>Arthropoda</taxon>
        <taxon>Hexapoda</taxon>
        <taxon>Insecta</taxon>
        <taxon>Pterygota</taxon>
        <taxon>Neoptera</taxon>
        <taxon>Endopterygota</taxon>
        <taxon>Lepidoptera</taxon>
        <taxon>Glossata</taxon>
        <taxon>Ditrysia</taxon>
        <taxon>Papilionoidea</taxon>
        <taxon>Nymphalidae</taxon>
        <taxon>Satyrinae</taxon>
        <taxon>Satyrini</taxon>
        <taxon>Parargina</taxon>
        <taxon>Pararge</taxon>
    </lineage>
</organism>
<protein>
    <submittedName>
        <fullName evidence="2">Jg1878 protein</fullName>
    </submittedName>
</protein>
<comment type="caution">
    <text evidence="2">The sequence shown here is derived from an EMBL/GenBank/DDBJ whole genome shotgun (WGS) entry which is preliminary data.</text>
</comment>
<reference evidence="2" key="1">
    <citation type="submission" date="2022-03" db="EMBL/GenBank/DDBJ databases">
        <authorList>
            <person name="Lindestad O."/>
        </authorList>
    </citation>
    <scope>NUCLEOTIDE SEQUENCE</scope>
</reference>
<feature type="region of interest" description="Disordered" evidence="1">
    <location>
        <begin position="1"/>
        <end position="89"/>
    </location>
</feature>